<sequence>MYAYLLLVYTCERIDTYVDMSVKSEQMNRGLNGMDNRVNYVNESVVNNEELYEYDDVKNIRALYHEFGFVGNNNNNNNKSNKADLLRTTNLLFTNIGINYLWQRICDLFSHSCAHYKHIESRNECHVKSVGFETITILEMCSIVNFVLENVSIEASESASQSHLSQFLLHLLNALITYCHILHNTDFEHSIKLCSNIVHKIKPTIAQTIQNRLKKDNNEHKVSGKPIQKIDSVIQEEAEDCELSPPSEQLLNEELFQKCLINTLQTLFNEFIEKRLIKNINDLNECFASLRVSSINSDRDMNFETHIKTIEINANMIDVYTNLCQLLVQMSAIPSLSEKKTNKLLFSNCDELQQWFQHLLVLAIYPEDCLQVCYSSISTTLDLITLTKALLFDLPVNQMSITSNGSPVFDLSTNDENANANKTFSFDPMISANELAFVFHQTSWFTQTTNKLWANLEDTKAHLHLETATLLQQLHNLAVDSSVCESVICTAMISPDERIAYESRKRFTILYNITRDMKMRTIPSAMVREFDRPLFFMLDSLSHKVDAHNPQAMDWLNQSLKNGDIARILEPLLFIILHPDTSRLSVQHANIHQPGVGGVTDSVSKTGDELDNASIANSESKIYAISSTGGNVIYHVNSDGRMRFAPSPVPSNKVLTLTQTANSSNANSLNKWITSKITLPQYEVPPSHENNVMDKYLSINMVLNPFGSMSSLNSDAFGEIFDNNSIPFARSLPNLSNIRRLDTKSVKSDNLTKSPTPYSTPVPSRATTTCSTPVPTKKIFDDSELTDTEVVRIVLEELIDKVVYDLEDTESEDSQTAITNSETISVGPNSRPVALSQLHSHMLLYQQVYDSKRTLYALTTLWNIILAEPQRVLFSMATTSISNRLGLRSQELQAICARHRNSLYGKGFYSDLSSDSITSFRSSSFLEVIVSSCMQYLRSYYPSLPQTRLNDEEIAGNQKVRIVSCEVLRLIFNQLSVAVKGKQTFSTYLHDLLMRCKVQKSILQCIVSSVYNFQSKKEPNTSSDSAFAEALIQFNECHNTSANGFQEDLQKSLLKLLEELMILEHRVAPNSSDKEQPTHNRKGSDSRAARIRFQPQMSSLKYYPNMLIPAQSMFLSAIQTALQQSHKVHLHSNWLELVESTLPFAGRSLSRLVVCVLTQLCQNLESTSTKISTKALKDDKSEMSSNYLIVLLKSLATLCHFCLLDTSNIAASPTLSPQSQPITSSSTLMQSNSNPFQMLSNFLHVFSVSDSNQDMSSVGREGSANDPLISTRKTLLTHLPRVLSALLMVWKQIKLSEKDSVDNGWQIMGSSKDVKQNILSFLSPLSLIHGSHFMTAVAIVWYDIRDNSGVRCRKQWTQPCSVDQLLLVELVADIRVLPMESVLQTIRQTMKAPPNANSSKHMKRPPIEVCMLQFFLAYIKAFPGSQLLECWKSVLLLLKEGLQISSMAQPLVQFHLLAILHEFVQAAPLIEDRKDQKDLQDVAQKLVDACTTVAGARLGQTKWLRRNLEVIPGPQADHNDDESNDFENSFHAIDSMNGNLDLSNISEADNSFLSKFSVQALCALAEFVAPVLDVVYVSEEKEKVVPLVSNIMYYIVPYLKNRSKHNVPSFRACSHLLSNLSGYQYTRKAWRKDAFELLLDPTFFQLDSECFVHWKTMVDHLMTHDKNTFREFLARMSVTQSSGALKLFSSKDQEIEQRAHLVKRLAFILFCSEKDQYQKYMSEIQEKLIESHRLSQSPLVQAQFQVFLNIEMELMTDTPEFSSHIQRLSNLDSSWVTSQSNGLAAHNNPQWLQLYLAACKLLDIAIAMPADSLPQFQMYRWAFVGGNKDPTSLSNGVNKSSLHPNPNISPTYPPFEPHVVRINNLMNAKNQEVECLPYRAKYPLITKTSIKSLSELHPFFHTLLKSFKHFKHFLIIGSHIQRLSNLDSSWVTSQSNGLAAHNNPQWLQLYLAACKLLDIAIAMPADSLPQFQMYRWAFVGGNKDPTSLSNGVNKSSLHPNPNISPTYPPFEPHVVRINNLMNAKNQEVECLPYRAKYPLITKTSIKSLSELHPFFHTLLKSSLQTSQSTNQSHSLIDTSTTSTSLDAALAFIDKIIEIDFLDSIPIV</sequence>
<dbReference type="GO" id="GO:0005768">
    <property type="term" value="C:endosome"/>
    <property type="evidence" value="ECO:0007669"/>
    <property type="project" value="TreeGrafter"/>
</dbReference>
<dbReference type="InterPro" id="IPR056457">
    <property type="entry name" value="DOP1_C"/>
</dbReference>
<dbReference type="GO" id="GO:0005802">
    <property type="term" value="C:trans-Golgi network"/>
    <property type="evidence" value="ECO:0007669"/>
    <property type="project" value="TreeGrafter"/>
</dbReference>
<accession>A0A7R9KHD0</accession>
<evidence type="ECO:0008006" key="6">
    <source>
        <dbReference type="Google" id="ProtNLM"/>
    </source>
</evidence>
<organism evidence="4">
    <name type="scientific">Medioppia subpectinata</name>
    <dbReference type="NCBI Taxonomy" id="1979941"/>
    <lineage>
        <taxon>Eukaryota</taxon>
        <taxon>Metazoa</taxon>
        <taxon>Ecdysozoa</taxon>
        <taxon>Arthropoda</taxon>
        <taxon>Chelicerata</taxon>
        <taxon>Arachnida</taxon>
        <taxon>Acari</taxon>
        <taxon>Acariformes</taxon>
        <taxon>Sarcoptiformes</taxon>
        <taxon>Oribatida</taxon>
        <taxon>Brachypylina</taxon>
        <taxon>Oppioidea</taxon>
        <taxon>Oppiidae</taxon>
        <taxon>Medioppia</taxon>
    </lineage>
</organism>
<gene>
    <name evidence="4" type="ORF">OSB1V03_LOCUS2683</name>
</gene>
<proteinExistence type="predicted"/>
<protein>
    <recommendedName>
        <fullName evidence="6">Protein dopey-1</fullName>
    </recommendedName>
</protein>
<dbReference type="Proteomes" id="UP000759131">
    <property type="component" value="Unassembled WGS sequence"/>
</dbReference>
<dbReference type="EMBL" id="CAJPIZ010000978">
    <property type="protein sequence ID" value="CAG2102647.1"/>
    <property type="molecule type" value="Genomic_DNA"/>
</dbReference>
<dbReference type="PANTHER" id="PTHR14042:SF24">
    <property type="entry name" value="PROTEIN DOPEY-1 HOMOLOG"/>
    <property type="match status" value="1"/>
</dbReference>
<dbReference type="InterPro" id="IPR040314">
    <property type="entry name" value="DOP1"/>
</dbReference>
<dbReference type="Pfam" id="PF24601">
    <property type="entry name" value="TPR_DOP1"/>
    <property type="match status" value="1"/>
</dbReference>
<keyword evidence="5" id="KW-1185">Reference proteome</keyword>
<feature type="domain" description="DOP1-like TPR" evidence="3">
    <location>
        <begin position="837"/>
        <end position="1205"/>
    </location>
</feature>
<evidence type="ECO:0000313" key="5">
    <source>
        <dbReference type="Proteomes" id="UP000759131"/>
    </source>
</evidence>
<evidence type="ECO:0000256" key="1">
    <source>
        <dbReference type="SAM" id="MobiDB-lite"/>
    </source>
</evidence>
<dbReference type="Pfam" id="PF24598">
    <property type="entry name" value="DOP1_C"/>
    <property type="match status" value="1"/>
</dbReference>
<feature type="region of interest" description="Disordered" evidence="1">
    <location>
        <begin position="1068"/>
        <end position="1087"/>
    </location>
</feature>
<reference evidence="4" key="1">
    <citation type="submission" date="2020-11" db="EMBL/GenBank/DDBJ databases">
        <authorList>
            <person name="Tran Van P."/>
        </authorList>
    </citation>
    <scope>NUCLEOTIDE SEQUENCE</scope>
</reference>
<feature type="region of interest" description="Disordered" evidence="1">
    <location>
        <begin position="746"/>
        <end position="771"/>
    </location>
</feature>
<feature type="domain" description="DOP1-like C-terminal" evidence="2">
    <location>
        <begin position="1414"/>
        <end position="1903"/>
    </location>
</feature>
<evidence type="ECO:0000313" key="4">
    <source>
        <dbReference type="EMBL" id="CAD7622217.1"/>
    </source>
</evidence>
<dbReference type="GO" id="GO:0005829">
    <property type="term" value="C:cytosol"/>
    <property type="evidence" value="ECO:0007669"/>
    <property type="project" value="GOC"/>
</dbReference>
<dbReference type="EMBL" id="OC855553">
    <property type="protein sequence ID" value="CAD7622217.1"/>
    <property type="molecule type" value="Genomic_DNA"/>
</dbReference>
<name>A0A7R9KHD0_9ACAR</name>
<evidence type="ECO:0000259" key="2">
    <source>
        <dbReference type="Pfam" id="PF24598"/>
    </source>
</evidence>
<dbReference type="GO" id="GO:0006895">
    <property type="term" value="P:Golgi to endosome transport"/>
    <property type="evidence" value="ECO:0007669"/>
    <property type="project" value="InterPro"/>
</dbReference>
<dbReference type="OrthoDB" id="297643at2759"/>
<dbReference type="PANTHER" id="PTHR14042">
    <property type="entry name" value="DOPEY-RELATED"/>
    <property type="match status" value="1"/>
</dbReference>
<evidence type="ECO:0000259" key="3">
    <source>
        <dbReference type="Pfam" id="PF24601"/>
    </source>
</evidence>
<dbReference type="InterPro" id="IPR056459">
    <property type="entry name" value="TPR_DOP1"/>
</dbReference>
<feature type="compositionally biased region" description="Polar residues" evidence="1">
    <location>
        <begin position="748"/>
        <end position="771"/>
    </location>
</feature>